<name>A0A1B1Y759_9FLAO</name>
<evidence type="ECO:0000256" key="3">
    <source>
        <dbReference type="ARBA" id="ARBA00023001"/>
    </source>
</evidence>
<accession>A0A1B1Y759</accession>
<dbReference type="GO" id="GO:0030245">
    <property type="term" value="P:cellulose catabolic process"/>
    <property type="evidence" value="ECO:0007669"/>
    <property type="project" value="UniProtKB-KW"/>
</dbReference>
<dbReference type="Pfam" id="PF00150">
    <property type="entry name" value="Cellulase"/>
    <property type="match status" value="1"/>
</dbReference>
<dbReference type="PANTHER" id="PTHR31297">
    <property type="entry name" value="GLUCAN ENDO-1,6-BETA-GLUCOSIDASE B"/>
    <property type="match status" value="1"/>
</dbReference>
<dbReference type="AlphaFoldDB" id="A0A1B1Y759"/>
<dbReference type="PROSITE" id="PS00659">
    <property type="entry name" value="GLYCOSYL_HYDROL_F5"/>
    <property type="match status" value="1"/>
</dbReference>
<dbReference type="GO" id="GO:0005576">
    <property type="term" value="C:extracellular region"/>
    <property type="evidence" value="ECO:0007669"/>
    <property type="project" value="TreeGrafter"/>
</dbReference>
<dbReference type="RefSeq" id="WP_068826902.1">
    <property type="nucleotide sequence ID" value="NZ_CP014224.1"/>
</dbReference>
<evidence type="ECO:0000256" key="1">
    <source>
        <dbReference type="ARBA" id="ARBA00005641"/>
    </source>
</evidence>
<feature type="chain" id="PRO_5008532682" description="Glycoside hydrolase family 5 domain-containing protein" evidence="8">
    <location>
        <begin position="22"/>
        <end position="335"/>
    </location>
</feature>
<proteinExistence type="inferred from homology"/>
<protein>
    <recommendedName>
        <fullName evidence="9">Glycoside hydrolase family 5 domain-containing protein</fullName>
    </recommendedName>
</protein>
<dbReference type="KEGG" id="wfu:AXE80_10070"/>
<dbReference type="EMBL" id="CP014224">
    <property type="protein sequence ID" value="ANW96600.1"/>
    <property type="molecule type" value="Genomic_DNA"/>
</dbReference>
<evidence type="ECO:0000313" key="10">
    <source>
        <dbReference type="EMBL" id="ANW96600.1"/>
    </source>
</evidence>
<evidence type="ECO:0000256" key="7">
    <source>
        <dbReference type="RuleBase" id="RU361153"/>
    </source>
</evidence>
<comment type="similarity">
    <text evidence="1 7">Belongs to the glycosyl hydrolase 5 (cellulase A) family.</text>
</comment>
<dbReference type="STRING" id="1790137.AXE80_10070"/>
<feature type="signal peptide" evidence="8">
    <location>
        <begin position="1"/>
        <end position="21"/>
    </location>
</feature>
<evidence type="ECO:0000256" key="5">
    <source>
        <dbReference type="ARBA" id="ARBA00023295"/>
    </source>
</evidence>
<evidence type="ECO:0000256" key="8">
    <source>
        <dbReference type="SAM" id="SignalP"/>
    </source>
</evidence>
<dbReference type="InterPro" id="IPR050386">
    <property type="entry name" value="Glycosyl_hydrolase_5"/>
</dbReference>
<dbReference type="PANTHER" id="PTHR31297:SF41">
    <property type="entry name" value="ENDOGLUCANASE, PUTATIVE (AFU_ORTHOLOGUE AFUA_5G01830)-RELATED"/>
    <property type="match status" value="1"/>
</dbReference>
<dbReference type="InterPro" id="IPR001547">
    <property type="entry name" value="Glyco_hydro_5"/>
</dbReference>
<evidence type="ECO:0000259" key="9">
    <source>
        <dbReference type="Pfam" id="PF00150"/>
    </source>
</evidence>
<keyword evidence="6" id="KW-0624">Polysaccharide degradation</keyword>
<organism evidence="10 11">
    <name type="scientific">Wenyingzhuangia fucanilytica</name>
    <dbReference type="NCBI Taxonomy" id="1790137"/>
    <lineage>
        <taxon>Bacteria</taxon>
        <taxon>Pseudomonadati</taxon>
        <taxon>Bacteroidota</taxon>
        <taxon>Flavobacteriia</taxon>
        <taxon>Flavobacteriales</taxon>
        <taxon>Flavobacteriaceae</taxon>
        <taxon>Wenyingzhuangia</taxon>
    </lineage>
</organism>
<keyword evidence="11" id="KW-1185">Reference proteome</keyword>
<keyword evidence="2 7" id="KW-0378">Hydrolase</keyword>
<keyword evidence="4" id="KW-0119">Carbohydrate metabolism</keyword>
<evidence type="ECO:0000256" key="6">
    <source>
        <dbReference type="ARBA" id="ARBA00023326"/>
    </source>
</evidence>
<keyword evidence="3" id="KW-0136">Cellulose degradation</keyword>
<evidence type="ECO:0000256" key="4">
    <source>
        <dbReference type="ARBA" id="ARBA00023277"/>
    </source>
</evidence>
<dbReference type="InterPro" id="IPR017853">
    <property type="entry name" value="GH"/>
</dbReference>
<dbReference type="OrthoDB" id="9800955at2"/>
<dbReference type="SUPFAM" id="SSF51445">
    <property type="entry name" value="(Trans)glycosidases"/>
    <property type="match status" value="1"/>
</dbReference>
<gene>
    <name evidence="10" type="ORF">AXE80_10070</name>
</gene>
<feature type="domain" description="Glycoside hydrolase family 5" evidence="9">
    <location>
        <begin position="28"/>
        <end position="322"/>
    </location>
</feature>
<dbReference type="GO" id="GO:0009986">
    <property type="term" value="C:cell surface"/>
    <property type="evidence" value="ECO:0007669"/>
    <property type="project" value="TreeGrafter"/>
</dbReference>
<reference evidence="10 11" key="1">
    <citation type="submission" date="2016-02" db="EMBL/GenBank/DDBJ databases">
        <authorList>
            <person name="Wen L."/>
            <person name="He K."/>
            <person name="Yang H."/>
        </authorList>
    </citation>
    <scope>NUCLEOTIDE SEQUENCE [LARGE SCALE GENOMIC DNA]</scope>
    <source>
        <strain evidence="10 11">CZ1127</strain>
    </source>
</reference>
<keyword evidence="8" id="KW-0732">Signal</keyword>
<dbReference type="Gene3D" id="3.20.20.80">
    <property type="entry name" value="Glycosidases"/>
    <property type="match status" value="1"/>
</dbReference>
<keyword evidence="5 7" id="KW-0326">Glycosidase</keyword>
<sequence>MNILKHFYIVLILLNISFAKAQHNTNIGVNVTGLERFWENETYHYKDIIKDIDELYYLGVKDIRLPISFEYQFNKKSKRRFLKDLIKIVKHVKKKNMTIIICYFDHTLDKTTNYNNLNTIKDNWKYISHKLKKHSNYIYYEIVNEPNLYPIQWDEMVREIVPVIRKEDNKTKILIGATNYNSIYELSRKTPFPYDNLIYVFHFYEPFLFTHQGANWIGNQTKTTGIPYPYDSIKMPKIDLNTLGTAGEINYNDYKHMANKISLSHKINIITKWAQENNVELWCTEFGAISSIPQKDRCNYFNDLVSVFRKNNIKCYLWEYKGNFGIYNKNLINCF</sequence>
<dbReference type="InterPro" id="IPR018087">
    <property type="entry name" value="Glyco_hydro_5_CS"/>
</dbReference>
<dbReference type="GO" id="GO:0008422">
    <property type="term" value="F:beta-glucosidase activity"/>
    <property type="evidence" value="ECO:0007669"/>
    <property type="project" value="TreeGrafter"/>
</dbReference>
<dbReference type="Proteomes" id="UP000092967">
    <property type="component" value="Chromosome"/>
</dbReference>
<evidence type="ECO:0000313" key="11">
    <source>
        <dbReference type="Proteomes" id="UP000092967"/>
    </source>
</evidence>
<evidence type="ECO:0000256" key="2">
    <source>
        <dbReference type="ARBA" id="ARBA00022801"/>
    </source>
</evidence>